<evidence type="ECO:0000313" key="6">
    <source>
        <dbReference type="EMBL" id="PIS22578.1"/>
    </source>
</evidence>
<dbReference type="InterPro" id="IPR007831">
    <property type="entry name" value="T2SS_GspE_N"/>
</dbReference>
<dbReference type="SUPFAM" id="SSF160246">
    <property type="entry name" value="EspE N-terminal domain-like"/>
    <property type="match status" value="1"/>
</dbReference>
<dbReference type="Gene3D" id="3.30.300.160">
    <property type="entry name" value="Type II secretion system, protein E, N-terminal domain"/>
    <property type="match status" value="1"/>
</dbReference>
<feature type="domain" description="Type II secretion system protein GspE N-terminal" evidence="5">
    <location>
        <begin position="64"/>
        <end position="150"/>
    </location>
</feature>
<proteinExistence type="inferred from homology"/>
<dbReference type="Proteomes" id="UP000231252">
    <property type="component" value="Unassembled WGS sequence"/>
</dbReference>
<accession>A0A2H0XEN3</accession>
<keyword evidence="3" id="KW-0067">ATP-binding</keyword>
<protein>
    <submittedName>
        <fullName evidence="6">Secretion system protein E</fullName>
    </submittedName>
</protein>
<dbReference type="EMBL" id="PEYU01000021">
    <property type="protein sequence ID" value="PIS22578.1"/>
    <property type="molecule type" value="Genomic_DNA"/>
</dbReference>
<dbReference type="PANTHER" id="PTHR30258">
    <property type="entry name" value="TYPE II SECRETION SYSTEM PROTEIN GSPE-RELATED"/>
    <property type="match status" value="1"/>
</dbReference>
<evidence type="ECO:0000313" key="7">
    <source>
        <dbReference type="Proteomes" id="UP000231252"/>
    </source>
</evidence>
<evidence type="ECO:0000256" key="1">
    <source>
        <dbReference type="ARBA" id="ARBA00006611"/>
    </source>
</evidence>
<dbReference type="Pfam" id="PF00437">
    <property type="entry name" value="T2SSE"/>
    <property type="match status" value="1"/>
</dbReference>
<comment type="caution">
    <text evidence="6">The sequence shown here is derived from an EMBL/GenBank/DDBJ whole genome shotgun (WGS) entry which is preliminary data.</text>
</comment>
<gene>
    <name evidence="6" type="ORF">COT50_01190</name>
</gene>
<dbReference type="GO" id="GO:0005886">
    <property type="term" value="C:plasma membrane"/>
    <property type="evidence" value="ECO:0007669"/>
    <property type="project" value="TreeGrafter"/>
</dbReference>
<dbReference type="PANTHER" id="PTHR30258:SF1">
    <property type="entry name" value="PROTEIN TRANSPORT PROTEIN HOFB HOMOLOG"/>
    <property type="match status" value="1"/>
</dbReference>
<dbReference type="GO" id="GO:0005524">
    <property type="term" value="F:ATP binding"/>
    <property type="evidence" value="ECO:0007669"/>
    <property type="project" value="UniProtKB-KW"/>
</dbReference>
<dbReference type="Pfam" id="PF05157">
    <property type="entry name" value="MshEN"/>
    <property type="match status" value="1"/>
</dbReference>
<evidence type="ECO:0000256" key="3">
    <source>
        <dbReference type="ARBA" id="ARBA00022840"/>
    </source>
</evidence>
<reference evidence="7" key="1">
    <citation type="submission" date="2017-09" db="EMBL/GenBank/DDBJ databases">
        <title>Depth-based differentiation of microbial function through sediment-hosted aquifers and enrichment of novel symbionts in the deep terrestrial subsurface.</title>
        <authorList>
            <person name="Probst A.J."/>
            <person name="Ladd B."/>
            <person name="Jarett J.K."/>
            <person name="Geller-Mcgrath D.E."/>
            <person name="Sieber C.M.K."/>
            <person name="Emerson J.B."/>
            <person name="Anantharaman K."/>
            <person name="Thomas B.C."/>
            <person name="Malmstrom R."/>
            <person name="Stieglmeier M."/>
            <person name="Klingl A."/>
            <person name="Woyke T."/>
            <person name="Ryan C.M."/>
            <person name="Banfield J.F."/>
        </authorList>
    </citation>
    <scope>NUCLEOTIDE SEQUENCE [LARGE SCALE GENOMIC DNA]</scope>
</reference>
<comment type="similarity">
    <text evidence="1">Belongs to the GSP E family.</text>
</comment>
<name>A0A2H0XEN3_UNCKA</name>
<dbReference type="AlphaFoldDB" id="A0A2H0XEN3"/>
<dbReference type="CDD" id="cd01129">
    <property type="entry name" value="PulE-GspE-like"/>
    <property type="match status" value="1"/>
</dbReference>
<dbReference type="InterPro" id="IPR027417">
    <property type="entry name" value="P-loop_NTPase"/>
</dbReference>
<organism evidence="6 7">
    <name type="scientific">candidate division WWE3 bacterium CG08_land_8_20_14_0_20_41_10</name>
    <dbReference type="NCBI Taxonomy" id="1975085"/>
    <lineage>
        <taxon>Bacteria</taxon>
        <taxon>Katanobacteria</taxon>
    </lineage>
</organism>
<keyword evidence="2" id="KW-0547">Nucleotide-binding</keyword>
<evidence type="ECO:0000259" key="5">
    <source>
        <dbReference type="Pfam" id="PF05157"/>
    </source>
</evidence>
<dbReference type="InterPro" id="IPR037257">
    <property type="entry name" value="T2SS_E_N_sf"/>
</dbReference>
<feature type="domain" description="Bacterial type II secretion system protein E" evidence="4">
    <location>
        <begin position="184"/>
        <end position="588"/>
    </location>
</feature>
<dbReference type="FunFam" id="3.30.450.90:FF:000001">
    <property type="entry name" value="Type II secretion system ATPase GspE"/>
    <property type="match status" value="1"/>
</dbReference>
<dbReference type="Gene3D" id="3.40.50.300">
    <property type="entry name" value="P-loop containing nucleotide triphosphate hydrolases"/>
    <property type="match status" value="1"/>
</dbReference>
<dbReference type="Gene3D" id="3.30.450.90">
    <property type="match status" value="1"/>
</dbReference>
<dbReference type="FunFam" id="3.40.50.300:FF:000398">
    <property type="entry name" value="Type IV pilus assembly ATPase PilB"/>
    <property type="match status" value="1"/>
</dbReference>
<evidence type="ECO:0000259" key="4">
    <source>
        <dbReference type="Pfam" id="PF00437"/>
    </source>
</evidence>
<evidence type="ECO:0000256" key="2">
    <source>
        <dbReference type="ARBA" id="ARBA00022741"/>
    </source>
</evidence>
<sequence>MFVDALQNKTSFEDFLFDKGLIDESKLKSIKDETVKGIESVSDIVLKGSYISDEDYAKAYSEFYNIPYISLLEKKFDEALLNLIPTQLAKTYTIVPFLHDTANQTLHVAMVDPLDLQFISFLEKKLGYKIIAYISPPSELHKVVDENYGKSIKEEVTEALEEINLTTLKIEESHQSLENITSLKDAPVARIVNILLETAVKSGASDIHLEPEESNMRIRYRVDGILGERHTLPKAMQESVVARIKILSNLKIDEKRVPQDGRFKIQVGTTFTDLRISTLPTVNGEKVVIRLLKDEANVYTFKDLGLTGLSLKRFEEALLKSNGIILVTGPTGSGKTVTLATALSKLNTSKVNIVTLEDPVEIKIKGVNQVQINPQAGLSFASGLRSFLRQDPNIIMVGEIRDGETAELAIQAALTGHLVLSTLHTNSSAGAIPRLIDMGVENFLLASTLNVVLAQRLVRKICENCKTAYDPLQELIVDIRNALSTVSDSQLMLARDKSVAEAVKKVGQSQVKLYRGAGCNKCGETGYKGRSGIYEVLQVSESIKRLMLNKTPESEINKVAMEEGMLTLLQDGYIKALEGVTSIEEVLRVAME</sequence>
<dbReference type="SUPFAM" id="SSF52540">
    <property type="entry name" value="P-loop containing nucleoside triphosphate hydrolases"/>
    <property type="match status" value="1"/>
</dbReference>
<dbReference type="GO" id="GO:0016887">
    <property type="term" value="F:ATP hydrolysis activity"/>
    <property type="evidence" value="ECO:0007669"/>
    <property type="project" value="TreeGrafter"/>
</dbReference>
<dbReference type="InterPro" id="IPR001482">
    <property type="entry name" value="T2SS/T4SS_dom"/>
</dbReference>